<dbReference type="Pfam" id="PF20684">
    <property type="entry name" value="Fung_rhodopsin"/>
    <property type="match status" value="1"/>
</dbReference>
<evidence type="ECO:0000313" key="9">
    <source>
        <dbReference type="EMBL" id="KFH47435.1"/>
    </source>
</evidence>
<feature type="region of interest" description="Disordered" evidence="6">
    <location>
        <begin position="348"/>
        <end position="383"/>
    </location>
</feature>
<dbReference type="EMBL" id="JPKY01000010">
    <property type="protein sequence ID" value="KFH47435.1"/>
    <property type="molecule type" value="Genomic_DNA"/>
</dbReference>
<evidence type="ECO:0000256" key="4">
    <source>
        <dbReference type="ARBA" id="ARBA00023136"/>
    </source>
</evidence>
<reference evidence="10" key="1">
    <citation type="journal article" date="2014" name="Genome Announc.">
        <title>Genome sequence and annotation of Acremonium chrysogenum, producer of the beta-lactam antibiotic cephalosporin C.</title>
        <authorList>
            <person name="Terfehr D."/>
            <person name="Dahlmann T.A."/>
            <person name="Specht T."/>
            <person name="Zadra I."/>
            <person name="Kuernsteiner H."/>
            <person name="Kueck U."/>
        </authorList>
    </citation>
    <scope>NUCLEOTIDE SEQUENCE [LARGE SCALE GENOMIC DNA]</scope>
    <source>
        <strain evidence="10">ATCC 11550 / CBS 779.69 / DSM 880 / IAM 14645 / JCM 23072 / IMI 49137</strain>
    </source>
</reference>
<organism evidence="9 10">
    <name type="scientific">Hapsidospora chrysogenum (strain ATCC 11550 / CBS 779.69 / DSM 880 / IAM 14645 / JCM 23072 / IMI 49137)</name>
    <name type="common">Acremonium chrysogenum</name>
    <dbReference type="NCBI Taxonomy" id="857340"/>
    <lineage>
        <taxon>Eukaryota</taxon>
        <taxon>Fungi</taxon>
        <taxon>Dikarya</taxon>
        <taxon>Ascomycota</taxon>
        <taxon>Pezizomycotina</taxon>
        <taxon>Sordariomycetes</taxon>
        <taxon>Hypocreomycetidae</taxon>
        <taxon>Hypocreales</taxon>
        <taxon>Bionectriaceae</taxon>
        <taxon>Hapsidospora</taxon>
    </lineage>
</organism>
<dbReference type="STRING" id="857340.A0A086TDK3"/>
<evidence type="ECO:0000256" key="6">
    <source>
        <dbReference type="SAM" id="MobiDB-lite"/>
    </source>
</evidence>
<dbReference type="PANTHER" id="PTHR33048:SF96">
    <property type="entry name" value="INTEGRAL MEMBRANE PROTEIN"/>
    <property type="match status" value="1"/>
</dbReference>
<dbReference type="HOGENOM" id="CLU_028200_3_4_1"/>
<evidence type="ECO:0000256" key="2">
    <source>
        <dbReference type="ARBA" id="ARBA00022692"/>
    </source>
</evidence>
<evidence type="ECO:0000313" key="10">
    <source>
        <dbReference type="Proteomes" id="UP000029964"/>
    </source>
</evidence>
<feature type="transmembrane region" description="Helical" evidence="7">
    <location>
        <begin position="17"/>
        <end position="38"/>
    </location>
</feature>
<feature type="transmembrane region" description="Helical" evidence="7">
    <location>
        <begin position="50"/>
        <end position="69"/>
    </location>
</feature>
<keyword evidence="4 7" id="KW-0472">Membrane</keyword>
<evidence type="ECO:0000256" key="5">
    <source>
        <dbReference type="ARBA" id="ARBA00038359"/>
    </source>
</evidence>
<feature type="transmembrane region" description="Helical" evidence="7">
    <location>
        <begin position="125"/>
        <end position="150"/>
    </location>
</feature>
<comment type="subcellular location">
    <subcellularLocation>
        <location evidence="1">Membrane</location>
        <topology evidence="1">Multi-pass membrane protein</topology>
    </subcellularLocation>
</comment>
<name>A0A086TDK3_HAPC1</name>
<feature type="compositionally biased region" description="Polar residues" evidence="6">
    <location>
        <begin position="370"/>
        <end position="383"/>
    </location>
</feature>
<protein>
    <recommendedName>
        <fullName evidence="8">Rhodopsin domain-containing protein</fullName>
    </recommendedName>
</protein>
<feature type="transmembrane region" description="Helical" evidence="7">
    <location>
        <begin position="99"/>
        <end position="118"/>
    </location>
</feature>
<dbReference type="GO" id="GO:0016020">
    <property type="term" value="C:membrane"/>
    <property type="evidence" value="ECO:0007669"/>
    <property type="project" value="UniProtKB-SubCell"/>
</dbReference>
<feature type="transmembrane region" description="Helical" evidence="7">
    <location>
        <begin position="251"/>
        <end position="270"/>
    </location>
</feature>
<keyword evidence="10" id="KW-1185">Reference proteome</keyword>
<keyword evidence="3 7" id="KW-1133">Transmembrane helix</keyword>
<evidence type="ECO:0000256" key="3">
    <source>
        <dbReference type="ARBA" id="ARBA00022989"/>
    </source>
</evidence>
<gene>
    <name evidence="9" type="ORF">ACRE_017860</name>
</gene>
<feature type="transmembrane region" description="Helical" evidence="7">
    <location>
        <begin position="179"/>
        <end position="201"/>
    </location>
</feature>
<evidence type="ECO:0000256" key="1">
    <source>
        <dbReference type="ARBA" id="ARBA00004141"/>
    </source>
</evidence>
<dbReference type="InterPro" id="IPR049326">
    <property type="entry name" value="Rhodopsin_dom_fungi"/>
</dbReference>
<dbReference type="InterPro" id="IPR052337">
    <property type="entry name" value="SAT4-like"/>
</dbReference>
<accession>A0A086TDK3</accession>
<evidence type="ECO:0000259" key="8">
    <source>
        <dbReference type="Pfam" id="PF20684"/>
    </source>
</evidence>
<comment type="caution">
    <text evidence="9">The sequence shown here is derived from an EMBL/GenBank/DDBJ whole genome shotgun (WGS) entry which is preliminary data.</text>
</comment>
<dbReference type="PANTHER" id="PTHR33048">
    <property type="entry name" value="PTH11-LIKE INTEGRAL MEMBRANE PROTEIN (AFU_ORTHOLOGUE AFUA_5G11245)"/>
    <property type="match status" value="1"/>
</dbReference>
<dbReference type="OrthoDB" id="4682787at2759"/>
<keyword evidence="2 7" id="KW-0812">Transmembrane</keyword>
<dbReference type="AlphaFoldDB" id="A0A086TDK3"/>
<evidence type="ECO:0000256" key="7">
    <source>
        <dbReference type="SAM" id="Phobius"/>
    </source>
</evidence>
<proteinExistence type="inferred from homology"/>
<comment type="similarity">
    <text evidence="5">Belongs to the SAT4 family.</text>
</comment>
<dbReference type="Proteomes" id="UP000029964">
    <property type="component" value="Unassembled WGS sequence"/>
</dbReference>
<feature type="transmembrane region" description="Helical" evidence="7">
    <location>
        <begin position="213"/>
        <end position="231"/>
    </location>
</feature>
<feature type="domain" description="Rhodopsin" evidence="8">
    <location>
        <begin position="34"/>
        <end position="275"/>
    </location>
</feature>
<sequence length="383" mass="42402">MADRDAAYLAESNAWKLLSTMTIFIGLSWLSVALRIYTRAFLMKGLHLDDWLMLLSQAIFSVYAGFQYLGIHEGVGRHNDAFTDEDTKVLALKWQALSVAAYIILMMFIKLSIGILLLRLAAQKVYIWILRVSLIMITVWTTALFFWNIFQCDPVAKQWDYRIPRGHCVGPEEVVAAAYALSAMTVLSDWLFALLPVPMLWNVKMSKQAKSTVILILSIGVFASVATLVRIRYLPELENSDDILYAGTDSMVWTIVEPGLAIIASSLAAIRPLLRAMRVRGFDYSTNTTGISKGSQHAPRSQNSRAPATSYGIYELALTSTAPILQSDIGVAKTCGMQGPAVQVTTWIRGGSSDDGSVRTQVHDLEPQDQENMPSALVSNSKR</sequence>